<dbReference type="EMBL" id="JASCRY010000003">
    <property type="protein sequence ID" value="MDI5950128.1"/>
    <property type="molecule type" value="Genomic_DNA"/>
</dbReference>
<reference evidence="2 3" key="1">
    <citation type="submission" date="2023-04" db="EMBL/GenBank/DDBJ databases">
        <title>Two novel species of Flavobacterium.</title>
        <authorList>
            <person name="Liu Q."/>
            <person name="Xin Y.-H."/>
        </authorList>
    </citation>
    <scope>NUCLEOTIDE SEQUENCE [LARGE SCALE GENOMIC DNA]</scope>
    <source>
        <strain evidence="2 3">LB2P87</strain>
    </source>
</reference>
<proteinExistence type="predicted"/>
<protein>
    <submittedName>
        <fullName evidence="2">PA2169 family four-helix-bundle protein</fullName>
    </submittedName>
</protein>
<accession>A0AAW6TRJ7</accession>
<dbReference type="AlphaFoldDB" id="A0AAW6TRJ7"/>
<name>A0AAW6TRJ7_9FLAO</name>
<evidence type="ECO:0000313" key="2">
    <source>
        <dbReference type="EMBL" id="MDI5950128.1"/>
    </source>
</evidence>
<evidence type="ECO:0000313" key="3">
    <source>
        <dbReference type="Proteomes" id="UP001228643"/>
    </source>
</evidence>
<comment type="caution">
    <text evidence="2">The sequence shown here is derived from an EMBL/GenBank/DDBJ whole genome shotgun (WGS) entry which is preliminary data.</text>
</comment>
<dbReference type="Proteomes" id="UP001228643">
    <property type="component" value="Unassembled WGS sequence"/>
</dbReference>
<feature type="domain" description="DUF2383" evidence="1">
    <location>
        <begin position="7"/>
        <end position="114"/>
    </location>
</feature>
<sequence>MNKDKSIVVLNNLIEINNDRIQVYETATIVTEESDLKNLFSEFQKTSKIFKSELVKEVQKMGGVAIDVIKQNSFFVKLWINFKASIIDKEREDILNTLKYKEFVAIENYKDTLANNFDHLTAELIIMLKSQQILLTAHHDEVKKLGDLCCLNKNIFSLIYFK</sequence>
<gene>
    <name evidence="2" type="ORF">QLS97_10765</name>
</gene>
<organism evidence="2 3">
    <name type="scientific">Flavobacterium yafengii</name>
    <dbReference type="NCBI Taxonomy" id="3041253"/>
    <lineage>
        <taxon>Bacteria</taxon>
        <taxon>Pseudomonadati</taxon>
        <taxon>Bacteroidota</taxon>
        <taxon>Flavobacteriia</taxon>
        <taxon>Flavobacteriales</taxon>
        <taxon>Flavobacteriaceae</taxon>
        <taxon>Flavobacterium</taxon>
    </lineage>
</organism>
<evidence type="ECO:0000259" key="1">
    <source>
        <dbReference type="Pfam" id="PF09537"/>
    </source>
</evidence>
<dbReference type="NCBIfam" id="TIGR02284">
    <property type="entry name" value="PA2169 family four-helix-bundle protein"/>
    <property type="match status" value="1"/>
</dbReference>
<dbReference type="InterPro" id="IPR011971">
    <property type="entry name" value="CHP02284"/>
</dbReference>
<dbReference type="RefSeq" id="WP_282716621.1">
    <property type="nucleotide sequence ID" value="NZ_JASCRY010000003.1"/>
</dbReference>
<dbReference type="Pfam" id="PF09537">
    <property type="entry name" value="DUF2383"/>
    <property type="match status" value="1"/>
</dbReference>
<dbReference type="Gene3D" id="1.20.1260.10">
    <property type="match status" value="1"/>
</dbReference>
<dbReference type="InterPro" id="IPR019052">
    <property type="entry name" value="DUF2383"/>
</dbReference>
<dbReference type="InterPro" id="IPR012347">
    <property type="entry name" value="Ferritin-like"/>
</dbReference>
<keyword evidence="3" id="KW-1185">Reference proteome</keyword>